<reference evidence="3 4" key="1">
    <citation type="submission" date="2021-03" db="EMBL/GenBank/DDBJ databases">
        <title>Sequencing the genomes of 1000 actinobacteria strains.</title>
        <authorList>
            <person name="Klenk H.-P."/>
        </authorList>
    </citation>
    <scope>NUCLEOTIDE SEQUENCE [LARGE SCALE GENOMIC DNA]</scope>
    <source>
        <strain evidence="3 4">DSM 46670</strain>
    </source>
</reference>
<dbReference type="SUPFAM" id="SSF51182">
    <property type="entry name" value="RmlC-like cupins"/>
    <property type="match status" value="1"/>
</dbReference>
<gene>
    <name evidence="3" type="ORF">JOF56_007619</name>
</gene>
<sequence length="116" mass="13218">MYVRTEIEDGQTRENNCDLRRIFPWQDVVVPPWNSSLVSIRPHESSKEHSHATDETFIFTGGSGTVRIGDEQRAVEVGDVFYIPHDNNHVVTNTSDSEPLTFVSIYWLQKEGAPDD</sequence>
<dbReference type="Pfam" id="PF07883">
    <property type="entry name" value="Cupin_2"/>
    <property type="match status" value="1"/>
</dbReference>
<organism evidence="3 4">
    <name type="scientific">Kibdelosporangium banguiense</name>
    <dbReference type="NCBI Taxonomy" id="1365924"/>
    <lineage>
        <taxon>Bacteria</taxon>
        <taxon>Bacillati</taxon>
        <taxon>Actinomycetota</taxon>
        <taxon>Actinomycetes</taxon>
        <taxon>Pseudonocardiales</taxon>
        <taxon>Pseudonocardiaceae</taxon>
        <taxon>Kibdelosporangium</taxon>
    </lineage>
</organism>
<proteinExistence type="predicted"/>
<dbReference type="Proteomes" id="UP001519332">
    <property type="component" value="Unassembled WGS sequence"/>
</dbReference>
<evidence type="ECO:0000313" key="4">
    <source>
        <dbReference type="Proteomes" id="UP001519332"/>
    </source>
</evidence>
<accession>A0ABS4TT99</accession>
<evidence type="ECO:0000259" key="2">
    <source>
        <dbReference type="Pfam" id="PF07883"/>
    </source>
</evidence>
<dbReference type="EMBL" id="JAGINW010000001">
    <property type="protein sequence ID" value="MBP2327234.1"/>
    <property type="molecule type" value="Genomic_DNA"/>
</dbReference>
<dbReference type="PANTHER" id="PTHR35848">
    <property type="entry name" value="OXALATE-BINDING PROTEIN"/>
    <property type="match status" value="1"/>
</dbReference>
<dbReference type="InterPro" id="IPR011051">
    <property type="entry name" value="RmlC_Cupin_sf"/>
</dbReference>
<dbReference type="InterPro" id="IPR014710">
    <property type="entry name" value="RmlC-like_jellyroll"/>
</dbReference>
<dbReference type="InterPro" id="IPR013096">
    <property type="entry name" value="Cupin_2"/>
</dbReference>
<dbReference type="RefSeq" id="WP_209644208.1">
    <property type="nucleotide sequence ID" value="NZ_JAGINW010000001.1"/>
</dbReference>
<keyword evidence="4" id="KW-1185">Reference proteome</keyword>
<evidence type="ECO:0000313" key="3">
    <source>
        <dbReference type="EMBL" id="MBP2327234.1"/>
    </source>
</evidence>
<dbReference type="PANTHER" id="PTHR35848:SF6">
    <property type="entry name" value="CUPIN TYPE-2 DOMAIN-CONTAINING PROTEIN"/>
    <property type="match status" value="1"/>
</dbReference>
<keyword evidence="1" id="KW-0479">Metal-binding</keyword>
<evidence type="ECO:0000256" key="1">
    <source>
        <dbReference type="ARBA" id="ARBA00022723"/>
    </source>
</evidence>
<dbReference type="Gene3D" id="2.60.120.10">
    <property type="entry name" value="Jelly Rolls"/>
    <property type="match status" value="1"/>
</dbReference>
<dbReference type="InterPro" id="IPR051610">
    <property type="entry name" value="GPI/OXD"/>
</dbReference>
<comment type="caution">
    <text evidence="3">The sequence shown here is derived from an EMBL/GenBank/DDBJ whole genome shotgun (WGS) entry which is preliminary data.</text>
</comment>
<name>A0ABS4TT99_9PSEU</name>
<protein>
    <submittedName>
        <fullName evidence="3">Mannose-6-phosphate isomerase-like protein (Cupin superfamily)</fullName>
    </submittedName>
</protein>
<feature type="domain" description="Cupin type-2" evidence="2">
    <location>
        <begin position="37"/>
        <end position="106"/>
    </location>
</feature>